<evidence type="ECO:0000313" key="4">
    <source>
        <dbReference type="Proteomes" id="UP001212841"/>
    </source>
</evidence>
<dbReference type="GO" id="GO:0030276">
    <property type="term" value="F:clathrin binding"/>
    <property type="evidence" value="ECO:0007669"/>
    <property type="project" value="TreeGrafter"/>
</dbReference>
<dbReference type="AlphaFoldDB" id="A0AAD5SCM7"/>
<reference evidence="3" key="1">
    <citation type="submission" date="2020-05" db="EMBL/GenBank/DDBJ databases">
        <title>Phylogenomic resolution of chytrid fungi.</title>
        <authorList>
            <person name="Stajich J.E."/>
            <person name="Amses K."/>
            <person name="Simmons R."/>
            <person name="Seto K."/>
            <person name="Myers J."/>
            <person name="Bonds A."/>
            <person name="Quandt C.A."/>
            <person name="Barry K."/>
            <person name="Liu P."/>
            <person name="Grigoriev I."/>
            <person name="Longcore J.E."/>
            <person name="James T.Y."/>
        </authorList>
    </citation>
    <scope>NUCLEOTIDE SEQUENCE</scope>
    <source>
        <strain evidence="3">JEL0318</strain>
    </source>
</reference>
<gene>
    <name evidence="3" type="primary">ENT3</name>
    <name evidence="3" type="ORF">HK097_001219</name>
</gene>
<sequence>MDLSSITGQLSNYIDVRGVTSMVNKVKYAVQNLTEMEVKVHEATNNEPWGASSTTMQEIAAGMFNELEGEPTTSITTFTEIMETIYRRLQEKHDAQWRQCYKALQLLEYLIKNGSERVVDNARDHIYELKALRNFHYIDDKGKDQGINVRNRAQEIQDLLANNDKIKEERRKAKDNRNKYTGVSSDGFGSGSGGFGGGGSGRYGGFSSEDYRASGGFRDDSRPATPSRFESSGASTSPTRRSESRDRSATAAAPSTSGSGKIVIKMAGGSNGTSGGTGGGSTQQPTADLLGGGDGDVWGDFTSAGNGGAAKQSNGNASGSGFDDFADFQSANTTTVTSAQKPSQPTSFIPSQPSFASFPSAQPQQALANTGFAQFASFPSSNAATQPVNKAAPAAGIDLLGDFGGGGGFGGGTPTNPMSAQSFGQPLKPAGSANLAQPKPTTSTPSDPFSKLVSLDATALSGAGKKEEGTGPSLNSIGWAAPTQMANGSGFAAFGGAQPMGVRPGFANFGQQGQTPQQQQQQQGGFGAFGGQSLF</sequence>
<feature type="compositionally biased region" description="Polar residues" evidence="1">
    <location>
        <begin position="329"/>
        <end position="349"/>
    </location>
</feature>
<feature type="region of interest" description="Disordered" evidence="1">
    <location>
        <begin position="167"/>
        <end position="193"/>
    </location>
</feature>
<dbReference type="PANTHER" id="PTHR12276:SF45">
    <property type="entry name" value="CLATHRIN INTERACTOR 1"/>
    <property type="match status" value="1"/>
</dbReference>
<feature type="compositionally biased region" description="Low complexity" evidence="1">
    <location>
        <begin position="509"/>
        <end position="523"/>
    </location>
</feature>
<dbReference type="InterPro" id="IPR008942">
    <property type="entry name" value="ENTH_VHS"/>
</dbReference>
<feature type="domain" description="ENTH" evidence="2">
    <location>
        <begin position="28"/>
        <end position="170"/>
    </location>
</feature>
<feature type="compositionally biased region" description="Low complexity" evidence="1">
    <location>
        <begin position="350"/>
        <end position="363"/>
    </location>
</feature>
<feature type="compositionally biased region" description="Gly residues" evidence="1">
    <location>
        <begin position="269"/>
        <end position="281"/>
    </location>
</feature>
<comment type="caution">
    <text evidence="3">The sequence shown here is derived from an EMBL/GenBank/DDBJ whole genome shotgun (WGS) entry which is preliminary data.</text>
</comment>
<dbReference type="Gene3D" id="1.25.40.90">
    <property type="match status" value="1"/>
</dbReference>
<dbReference type="GO" id="GO:0005886">
    <property type="term" value="C:plasma membrane"/>
    <property type="evidence" value="ECO:0007669"/>
    <property type="project" value="TreeGrafter"/>
</dbReference>
<dbReference type="GO" id="GO:0030125">
    <property type="term" value="C:clathrin vesicle coat"/>
    <property type="evidence" value="ECO:0007669"/>
    <property type="project" value="TreeGrafter"/>
</dbReference>
<proteinExistence type="predicted"/>
<feature type="region of interest" description="Disordered" evidence="1">
    <location>
        <begin position="408"/>
        <end position="451"/>
    </location>
</feature>
<feature type="compositionally biased region" description="Basic and acidic residues" evidence="1">
    <location>
        <begin position="167"/>
        <end position="178"/>
    </location>
</feature>
<accession>A0AAD5SCM7</accession>
<evidence type="ECO:0000259" key="2">
    <source>
        <dbReference type="PROSITE" id="PS50942"/>
    </source>
</evidence>
<feature type="compositionally biased region" description="Low complexity" evidence="1">
    <location>
        <begin position="249"/>
        <end position="260"/>
    </location>
</feature>
<dbReference type="SUPFAM" id="SSF48464">
    <property type="entry name" value="ENTH/VHS domain"/>
    <property type="match status" value="1"/>
</dbReference>
<feature type="compositionally biased region" description="Polar residues" evidence="1">
    <location>
        <begin position="228"/>
        <end position="239"/>
    </location>
</feature>
<name>A0AAD5SCM7_9FUNG</name>
<dbReference type="FunFam" id="1.25.40.90:FF:000006">
    <property type="entry name" value="Clathrin interactor 1"/>
    <property type="match status" value="1"/>
</dbReference>
<dbReference type="GO" id="GO:0005543">
    <property type="term" value="F:phospholipid binding"/>
    <property type="evidence" value="ECO:0007669"/>
    <property type="project" value="TreeGrafter"/>
</dbReference>
<dbReference type="Pfam" id="PF01417">
    <property type="entry name" value="ENTH"/>
    <property type="match status" value="1"/>
</dbReference>
<feature type="compositionally biased region" description="Gly residues" evidence="1">
    <location>
        <begin position="524"/>
        <end position="535"/>
    </location>
</feature>
<dbReference type="Proteomes" id="UP001212841">
    <property type="component" value="Unassembled WGS sequence"/>
</dbReference>
<evidence type="ECO:0000256" key="1">
    <source>
        <dbReference type="SAM" id="MobiDB-lite"/>
    </source>
</evidence>
<organism evidence="3 4">
    <name type="scientific">Rhizophlyctis rosea</name>
    <dbReference type="NCBI Taxonomy" id="64517"/>
    <lineage>
        <taxon>Eukaryota</taxon>
        <taxon>Fungi</taxon>
        <taxon>Fungi incertae sedis</taxon>
        <taxon>Chytridiomycota</taxon>
        <taxon>Chytridiomycota incertae sedis</taxon>
        <taxon>Chytridiomycetes</taxon>
        <taxon>Rhizophlyctidales</taxon>
        <taxon>Rhizophlyctidaceae</taxon>
        <taxon>Rhizophlyctis</taxon>
    </lineage>
</organism>
<feature type="compositionally biased region" description="Polar residues" evidence="1">
    <location>
        <begin position="414"/>
        <end position="424"/>
    </location>
</feature>
<dbReference type="GO" id="GO:0005768">
    <property type="term" value="C:endosome"/>
    <property type="evidence" value="ECO:0007669"/>
    <property type="project" value="TreeGrafter"/>
</dbReference>
<protein>
    <submittedName>
        <fullName evidence="3">Epsin-3, clathrin recruitment and traffic between the Golgi and endosome</fullName>
    </submittedName>
</protein>
<dbReference type="InterPro" id="IPR013809">
    <property type="entry name" value="ENTH"/>
</dbReference>
<dbReference type="PANTHER" id="PTHR12276">
    <property type="entry name" value="EPSIN/ENT-RELATED"/>
    <property type="match status" value="1"/>
</dbReference>
<dbReference type="PROSITE" id="PS50942">
    <property type="entry name" value="ENTH"/>
    <property type="match status" value="1"/>
</dbReference>
<dbReference type="EMBL" id="JADGJD010001232">
    <property type="protein sequence ID" value="KAJ3045446.1"/>
    <property type="molecule type" value="Genomic_DNA"/>
</dbReference>
<feature type="region of interest" description="Disordered" evidence="1">
    <location>
        <begin position="214"/>
        <end position="363"/>
    </location>
</feature>
<keyword evidence="4" id="KW-1185">Reference proteome</keyword>
<dbReference type="GO" id="GO:0006897">
    <property type="term" value="P:endocytosis"/>
    <property type="evidence" value="ECO:0007669"/>
    <property type="project" value="TreeGrafter"/>
</dbReference>
<feature type="region of interest" description="Disordered" evidence="1">
    <location>
        <begin position="502"/>
        <end position="535"/>
    </location>
</feature>
<dbReference type="CDD" id="cd16992">
    <property type="entry name" value="ENTH_Ent3"/>
    <property type="match status" value="1"/>
</dbReference>
<dbReference type="SMART" id="SM00273">
    <property type="entry name" value="ENTH"/>
    <property type="match status" value="1"/>
</dbReference>
<evidence type="ECO:0000313" key="3">
    <source>
        <dbReference type="EMBL" id="KAJ3045446.1"/>
    </source>
</evidence>